<dbReference type="InterPro" id="IPR018958">
    <property type="entry name" value="Knr4/Smi1-like_dom"/>
</dbReference>
<reference evidence="2 3" key="1">
    <citation type="journal article" date="2019" name="Int. J. Syst. Evol. Microbiol.">
        <title>The Global Catalogue of Microorganisms (GCM) 10K type strain sequencing project: providing services to taxonomists for standard genome sequencing and annotation.</title>
        <authorList>
            <consortium name="The Broad Institute Genomics Platform"/>
            <consortium name="The Broad Institute Genome Sequencing Center for Infectious Disease"/>
            <person name="Wu L."/>
            <person name="Ma J."/>
        </authorList>
    </citation>
    <scope>NUCLEOTIDE SEQUENCE [LARGE SCALE GENOMIC DNA]</scope>
    <source>
        <strain evidence="2 3">JCM 6921</strain>
    </source>
</reference>
<gene>
    <name evidence="2" type="ORF">GCM10010420_12280</name>
</gene>
<evidence type="ECO:0000259" key="1">
    <source>
        <dbReference type="SMART" id="SM00860"/>
    </source>
</evidence>
<sequence length="180" mass="19802">MDPVVARIAELVPPPAPPRPRDWKAVEAELGTPLPEDYKQLVDLYGGGVFDEVVWLLEPGCPVEDHDLLAVTREREEVLPGLWAIGEPKPAGLTEDGTRLLPWAYVEDGGQYLYWLAGPGRAPEEWTVTINEGRGPGWEGHAVSCARFLLSFMTGEIRSEILPGPPGQSHVFDANTDILR</sequence>
<dbReference type="Gene3D" id="3.40.1580.10">
    <property type="entry name" value="SMI1/KNR4-like"/>
    <property type="match status" value="1"/>
</dbReference>
<organism evidence="2 3">
    <name type="scientific">Streptomyces glaucosporus</name>
    <dbReference type="NCBI Taxonomy" id="284044"/>
    <lineage>
        <taxon>Bacteria</taxon>
        <taxon>Bacillati</taxon>
        <taxon>Actinomycetota</taxon>
        <taxon>Actinomycetes</taxon>
        <taxon>Kitasatosporales</taxon>
        <taxon>Streptomycetaceae</taxon>
        <taxon>Streptomyces</taxon>
    </lineage>
</organism>
<evidence type="ECO:0000313" key="3">
    <source>
        <dbReference type="Proteomes" id="UP001500058"/>
    </source>
</evidence>
<proteinExistence type="predicted"/>
<dbReference type="Proteomes" id="UP001500058">
    <property type="component" value="Unassembled WGS sequence"/>
</dbReference>
<comment type="caution">
    <text evidence="2">The sequence shown here is derived from an EMBL/GenBank/DDBJ whole genome shotgun (WGS) entry which is preliminary data.</text>
</comment>
<dbReference type="SMART" id="SM00860">
    <property type="entry name" value="SMI1_KNR4"/>
    <property type="match status" value="1"/>
</dbReference>
<keyword evidence="3" id="KW-1185">Reference proteome</keyword>
<accession>A0ABN3HYG8</accession>
<dbReference type="SUPFAM" id="SSF160631">
    <property type="entry name" value="SMI1/KNR4-like"/>
    <property type="match status" value="1"/>
</dbReference>
<dbReference type="RefSeq" id="WP_344629828.1">
    <property type="nucleotide sequence ID" value="NZ_BAAATJ010000004.1"/>
</dbReference>
<feature type="domain" description="Knr4/Smi1-like" evidence="1">
    <location>
        <begin position="17"/>
        <end position="155"/>
    </location>
</feature>
<dbReference type="EMBL" id="BAAATJ010000004">
    <property type="protein sequence ID" value="GAA2390135.1"/>
    <property type="molecule type" value="Genomic_DNA"/>
</dbReference>
<name>A0ABN3HYG8_9ACTN</name>
<evidence type="ECO:0000313" key="2">
    <source>
        <dbReference type="EMBL" id="GAA2390135.1"/>
    </source>
</evidence>
<protein>
    <recommendedName>
        <fullName evidence="1">Knr4/Smi1-like domain-containing protein</fullName>
    </recommendedName>
</protein>
<dbReference type="Pfam" id="PF09346">
    <property type="entry name" value="SMI1_KNR4"/>
    <property type="match status" value="1"/>
</dbReference>
<dbReference type="InterPro" id="IPR037883">
    <property type="entry name" value="Knr4/Smi1-like_sf"/>
</dbReference>